<evidence type="ECO:0000313" key="15">
    <source>
        <dbReference type="EMBL" id="GAV60248.1"/>
    </source>
</evidence>
<feature type="transmembrane region" description="Helical" evidence="14">
    <location>
        <begin position="459"/>
        <end position="483"/>
    </location>
</feature>
<evidence type="ECO:0000256" key="1">
    <source>
        <dbReference type="ARBA" id="ARBA00003198"/>
    </source>
</evidence>
<evidence type="ECO:0000256" key="5">
    <source>
        <dbReference type="ARBA" id="ARBA00022448"/>
    </source>
</evidence>
<feature type="transmembrane region" description="Helical" evidence="14">
    <location>
        <begin position="192"/>
        <end position="219"/>
    </location>
</feature>
<evidence type="ECO:0000313" key="16">
    <source>
        <dbReference type="Proteomes" id="UP000187406"/>
    </source>
</evidence>
<dbReference type="PANTHER" id="PTHR18640:SF10">
    <property type="entry name" value="SODIUM_METABOLITE COTRANSPORTER BASS4, CHLOROPLASTIC-RELATED"/>
    <property type="match status" value="1"/>
</dbReference>
<keyword evidence="6" id="KW-0150">Chloroplast</keyword>
<keyword evidence="5" id="KW-0813">Transport</keyword>
<dbReference type="InterPro" id="IPR038770">
    <property type="entry name" value="Na+/solute_symporter_sf"/>
</dbReference>
<evidence type="ECO:0000256" key="3">
    <source>
        <dbReference type="ARBA" id="ARBA00004141"/>
    </source>
</evidence>
<dbReference type="GO" id="GO:0009941">
    <property type="term" value="C:chloroplast envelope"/>
    <property type="evidence" value="ECO:0007669"/>
    <property type="project" value="UniProtKB-SubCell"/>
</dbReference>
<dbReference type="InParanoid" id="A0A1Q3AX02"/>
<evidence type="ECO:0000256" key="11">
    <source>
        <dbReference type="ARBA" id="ARBA00023136"/>
    </source>
</evidence>
<proteinExistence type="inferred from homology"/>
<dbReference type="Proteomes" id="UP000187406">
    <property type="component" value="Unassembled WGS sequence"/>
</dbReference>
<evidence type="ECO:0000256" key="6">
    <source>
        <dbReference type="ARBA" id="ARBA00022528"/>
    </source>
</evidence>
<keyword evidence="7" id="KW-0934">Plastid</keyword>
<dbReference type="PANTHER" id="PTHR18640">
    <property type="entry name" value="SOLUTE CARRIER FAMILY 10 MEMBER 7"/>
    <property type="match status" value="1"/>
</dbReference>
<dbReference type="GO" id="GO:0016020">
    <property type="term" value="C:membrane"/>
    <property type="evidence" value="ECO:0007669"/>
    <property type="project" value="UniProtKB-SubCell"/>
</dbReference>
<comment type="function">
    <text evidence="1">May function as sodium-coupled metabolite transporter across the chloroplast envelope.</text>
</comment>
<dbReference type="OrthoDB" id="188035at2759"/>
<evidence type="ECO:0000256" key="2">
    <source>
        <dbReference type="ARBA" id="ARBA00004119"/>
    </source>
</evidence>
<dbReference type="Gene3D" id="1.20.1530.20">
    <property type="match status" value="1"/>
</dbReference>
<comment type="subcellular location">
    <subcellularLocation>
        <location evidence="3">Membrane</location>
        <topology evidence="3">Multi-pass membrane protein</topology>
    </subcellularLocation>
    <subcellularLocation>
        <location evidence="2">Plastid</location>
        <location evidence="2">Chloroplast envelope</location>
    </subcellularLocation>
</comment>
<sequence length="495" mass="54007">MAGIFQTLILTPSPSKTLLFYHRTTTFNRSRSISIPIRACQLSNQVLSLYLCNCISSKAEGNGSKAPKLSDSAKGLLWANPLLSFAANNFLPLALIGGVALGLANPTLGCLADKYYLSKFSTFGIFVISGLTLRSGEIGSAMESWPVGIFGLVDLKFLRCHYAFCRFILHEFLFLLTYLFPMFCSNWSHSLLAYCCWCNHCYMVILVYAVLHTIFPLLFKDNYANSTPTSRICYRFGNFIFLFSNSLYSFMLCAGLAIFSCMPTTLSSGVALTQLAGGNSALALAITVISNLLGILIVPFSVSKFIADGVGVFVPTKQLFRNLVLTLLIPLMLGKVLRESFKGFAEFVDQNRKHFSKISAILLSLVPWIQVSRSRSLLLTVKPMVFLVAIGMGTLLHLILLTFNALAIQSLSAVSGGDKSVFAKKENADAVLLVASQKTLPVMVAVVEQLGGAFGGSGLLVLPCVAAHLNQIIIDSFLVNFWLRKDLSSNKVKVA</sequence>
<protein>
    <recommendedName>
        <fullName evidence="12">Probable sodium/metabolite cotransporter BASS4, chloroplastic</fullName>
    </recommendedName>
    <alternativeName>
        <fullName evidence="13">Bile acid-sodium symporter family protein 4</fullName>
    </alternativeName>
</protein>
<reference evidence="16" key="1">
    <citation type="submission" date="2016-04" db="EMBL/GenBank/DDBJ databases">
        <title>Cephalotus genome sequencing.</title>
        <authorList>
            <person name="Fukushima K."/>
            <person name="Hasebe M."/>
            <person name="Fang X."/>
        </authorList>
    </citation>
    <scope>NUCLEOTIDE SEQUENCE [LARGE SCALE GENOMIC DNA]</scope>
    <source>
        <strain evidence="16">cv. St1</strain>
    </source>
</reference>
<evidence type="ECO:0000256" key="7">
    <source>
        <dbReference type="ARBA" id="ARBA00022640"/>
    </source>
</evidence>
<comment type="similarity">
    <text evidence="4">Belongs to the bile acid:sodium symporter (BASS) (TC 2.A.28) family.</text>
</comment>
<evidence type="ECO:0000256" key="13">
    <source>
        <dbReference type="ARBA" id="ARBA00076034"/>
    </source>
</evidence>
<evidence type="ECO:0000256" key="10">
    <source>
        <dbReference type="ARBA" id="ARBA00022989"/>
    </source>
</evidence>
<comment type="caution">
    <text evidence="15">The sequence shown here is derived from an EMBL/GenBank/DDBJ whole genome shotgun (WGS) entry which is preliminary data.</text>
</comment>
<dbReference type="EMBL" id="BDDD01000141">
    <property type="protein sequence ID" value="GAV60248.1"/>
    <property type="molecule type" value="Genomic_DNA"/>
</dbReference>
<name>A0A1Q3AX02_CEPFO</name>
<feature type="transmembrane region" description="Helical" evidence="14">
    <location>
        <begin position="384"/>
        <end position="407"/>
    </location>
</feature>
<dbReference type="STRING" id="3775.A0A1Q3AX02"/>
<keyword evidence="8 14" id="KW-0812">Transmembrane</keyword>
<keyword evidence="16" id="KW-1185">Reference proteome</keyword>
<keyword evidence="10 14" id="KW-1133">Transmembrane helix</keyword>
<gene>
    <name evidence="15" type="ORF">CFOL_v3_03779</name>
</gene>
<dbReference type="FunFam" id="1.20.1530.20:FF:000021">
    <property type="entry name" value="Probable sodium/metabolite cotransporter BASS4, chloroplastic"/>
    <property type="match status" value="1"/>
</dbReference>
<feature type="transmembrane region" description="Helical" evidence="14">
    <location>
        <begin position="239"/>
        <end position="261"/>
    </location>
</feature>
<dbReference type="Pfam" id="PF13593">
    <property type="entry name" value="SBF_like"/>
    <property type="match status" value="1"/>
</dbReference>
<dbReference type="FunCoup" id="A0A1Q3AX02">
    <property type="interactions" value="2244"/>
</dbReference>
<organism evidence="15 16">
    <name type="scientific">Cephalotus follicularis</name>
    <name type="common">Albany pitcher plant</name>
    <dbReference type="NCBI Taxonomy" id="3775"/>
    <lineage>
        <taxon>Eukaryota</taxon>
        <taxon>Viridiplantae</taxon>
        <taxon>Streptophyta</taxon>
        <taxon>Embryophyta</taxon>
        <taxon>Tracheophyta</taxon>
        <taxon>Spermatophyta</taxon>
        <taxon>Magnoliopsida</taxon>
        <taxon>eudicotyledons</taxon>
        <taxon>Gunneridae</taxon>
        <taxon>Pentapetalae</taxon>
        <taxon>rosids</taxon>
        <taxon>fabids</taxon>
        <taxon>Oxalidales</taxon>
        <taxon>Cephalotaceae</taxon>
        <taxon>Cephalotus</taxon>
    </lineage>
</organism>
<keyword evidence="9" id="KW-0809">Transit peptide</keyword>
<keyword evidence="11 14" id="KW-0472">Membrane</keyword>
<feature type="transmembrane region" description="Helical" evidence="14">
    <location>
        <begin position="282"/>
        <end position="307"/>
    </location>
</feature>
<evidence type="ECO:0000256" key="8">
    <source>
        <dbReference type="ARBA" id="ARBA00022692"/>
    </source>
</evidence>
<evidence type="ECO:0000256" key="9">
    <source>
        <dbReference type="ARBA" id="ARBA00022946"/>
    </source>
</evidence>
<evidence type="ECO:0000256" key="12">
    <source>
        <dbReference type="ARBA" id="ARBA00067138"/>
    </source>
</evidence>
<evidence type="ECO:0000256" key="4">
    <source>
        <dbReference type="ARBA" id="ARBA00006528"/>
    </source>
</evidence>
<evidence type="ECO:0000256" key="14">
    <source>
        <dbReference type="SAM" id="Phobius"/>
    </source>
</evidence>
<accession>A0A1Q3AX02</accession>
<feature type="transmembrane region" description="Helical" evidence="14">
    <location>
        <begin position="161"/>
        <end position="180"/>
    </location>
</feature>
<feature type="transmembrane region" description="Helical" evidence="14">
    <location>
        <begin position="82"/>
        <end position="104"/>
    </location>
</feature>
<dbReference type="AlphaFoldDB" id="A0A1Q3AX02"/>
<dbReference type="InterPro" id="IPR016833">
    <property type="entry name" value="Put_Na-Bile_cotransptr"/>
</dbReference>